<sequence length="364" mass="41080">MLVKIDYLIEGCIVAEDVFGKTSYPIIRKNTVLTNQLIDTLNLFLIKSIEVEKTLVNGSPFLPADALQGEFPKEAGDDNPFVGEIGFTQLFLHASQEYFKQFQLWQSGMPIDMAKMRLILLPLLKEAMRKSGELFSLHHLSNNERYPYQHAVAVGLLCGYIADKLKYPKGDIIQAALAGILADCGMAKINPRMLQKKAALSIQEFAEIKNHPKYSYQMVHDLPLLREGAKIAVLQHHERLDGSGYPLSLKSNMIHPIAKIIAVADTYHAMTSERLYRQKQSSFRVLELMKQDHFGKFDLAALQALSSGIINFSIGSKVKLSNGLFGEVLYFSDKSPARPLIKLFDTEEILNLEENRDLYIDEIF</sequence>
<dbReference type="EC" id="3.1.4.-" evidence="2"/>
<dbReference type="PANTHER" id="PTHR43155">
    <property type="entry name" value="CYCLIC DI-GMP PHOSPHODIESTERASE PA4108-RELATED"/>
    <property type="match status" value="1"/>
</dbReference>
<dbReference type="SMART" id="SM00471">
    <property type="entry name" value="HDc"/>
    <property type="match status" value="1"/>
</dbReference>
<name>A0ABZ2CDB0_9BACI</name>
<dbReference type="Gene3D" id="1.10.3210.10">
    <property type="entry name" value="Hypothetical protein af1432"/>
    <property type="match status" value="1"/>
</dbReference>
<feature type="domain" description="HD-GYP" evidence="1">
    <location>
        <begin position="125"/>
        <end position="321"/>
    </location>
</feature>
<dbReference type="SUPFAM" id="SSF109604">
    <property type="entry name" value="HD-domain/PDEase-like"/>
    <property type="match status" value="1"/>
</dbReference>
<evidence type="ECO:0000313" key="2">
    <source>
        <dbReference type="EMBL" id="WVX81508.1"/>
    </source>
</evidence>
<dbReference type="GO" id="GO:0016787">
    <property type="term" value="F:hydrolase activity"/>
    <property type="evidence" value="ECO:0007669"/>
    <property type="project" value="UniProtKB-KW"/>
</dbReference>
<evidence type="ECO:0000259" key="1">
    <source>
        <dbReference type="PROSITE" id="PS51832"/>
    </source>
</evidence>
<dbReference type="PROSITE" id="PS51832">
    <property type="entry name" value="HD_GYP"/>
    <property type="match status" value="1"/>
</dbReference>
<keyword evidence="3" id="KW-1185">Reference proteome</keyword>
<gene>
    <name evidence="2" type="ORF">R4Z09_00040</name>
</gene>
<protein>
    <submittedName>
        <fullName evidence="2">HD-GYP domain-containing protein</fullName>
        <ecNumber evidence="2">3.1.4.-</ecNumber>
    </submittedName>
</protein>
<dbReference type="EMBL" id="CP137640">
    <property type="protein sequence ID" value="WVX81508.1"/>
    <property type="molecule type" value="Genomic_DNA"/>
</dbReference>
<reference evidence="2 3" key="1">
    <citation type="submission" date="2023-10" db="EMBL/GenBank/DDBJ databases">
        <title>Niallia locisalis sp.nov. isolated from a salt pond sample.</title>
        <authorList>
            <person name="Li X.-J."/>
            <person name="Dong L."/>
        </authorList>
    </citation>
    <scope>NUCLEOTIDE SEQUENCE [LARGE SCALE GENOMIC DNA]</scope>
    <source>
        <strain evidence="2 3">DSM 29761</strain>
    </source>
</reference>
<dbReference type="Pfam" id="PF13487">
    <property type="entry name" value="HD_5"/>
    <property type="match status" value="1"/>
</dbReference>
<dbReference type="RefSeq" id="WP_338450436.1">
    <property type="nucleotide sequence ID" value="NZ_CP137640.1"/>
</dbReference>
<dbReference type="Proteomes" id="UP001357223">
    <property type="component" value="Chromosome"/>
</dbReference>
<dbReference type="InterPro" id="IPR037522">
    <property type="entry name" value="HD_GYP_dom"/>
</dbReference>
<keyword evidence="2" id="KW-0378">Hydrolase</keyword>
<organism evidence="2 3">
    <name type="scientific">Niallia oryzisoli</name>
    <dbReference type="NCBI Taxonomy" id="1737571"/>
    <lineage>
        <taxon>Bacteria</taxon>
        <taxon>Bacillati</taxon>
        <taxon>Bacillota</taxon>
        <taxon>Bacilli</taxon>
        <taxon>Bacillales</taxon>
        <taxon>Bacillaceae</taxon>
        <taxon>Niallia</taxon>
    </lineage>
</organism>
<dbReference type="InterPro" id="IPR003607">
    <property type="entry name" value="HD/PDEase_dom"/>
</dbReference>
<accession>A0ABZ2CDB0</accession>
<dbReference type="PANTHER" id="PTHR43155:SF2">
    <property type="entry name" value="CYCLIC DI-GMP PHOSPHODIESTERASE PA4108"/>
    <property type="match status" value="1"/>
</dbReference>
<evidence type="ECO:0000313" key="3">
    <source>
        <dbReference type="Proteomes" id="UP001357223"/>
    </source>
</evidence>
<dbReference type="CDD" id="cd00077">
    <property type="entry name" value="HDc"/>
    <property type="match status" value="1"/>
</dbReference>
<proteinExistence type="predicted"/>